<dbReference type="GO" id="GO:0005524">
    <property type="term" value="F:ATP binding"/>
    <property type="evidence" value="ECO:0007669"/>
    <property type="project" value="UniProtKB-KW"/>
</dbReference>
<keyword evidence="5" id="KW-1185">Reference proteome</keyword>
<organism evidence="4 5">
    <name type="scientific">Cinchona calisaya</name>
    <dbReference type="NCBI Taxonomy" id="153742"/>
    <lineage>
        <taxon>Eukaryota</taxon>
        <taxon>Viridiplantae</taxon>
        <taxon>Streptophyta</taxon>
        <taxon>Embryophyta</taxon>
        <taxon>Tracheophyta</taxon>
        <taxon>Spermatophyta</taxon>
        <taxon>Magnoliopsida</taxon>
        <taxon>eudicotyledons</taxon>
        <taxon>Gunneridae</taxon>
        <taxon>Pentapetalae</taxon>
        <taxon>asterids</taxon>
        <taxon>lamiids</taxon>
        <taxon>Gentianales</taxon>
        <taxon>Rubiaceae</taxon>
        <taxon>Cinchonoideae</taxon>
        <taxon>Cinchoneae</taxon>
        <taxon>Cinchona</taxon>
    </lineage>
</organism>
<dbReference type="AlphaFoldDB" id="A0ABD2ZYL6"/>
<dbReference type="FunFam" id="3.90.640.10:FF:000003">
    <property type="entry name" value="Molecular chaperone DnaK"/>
    <property type="match status" value="1"/>
</dbReference>
<gene>
    <name evidence="4" type="ORF">ACH5RR_016983</name>
</gene>
<dbReference type="FunFam" id="3.30.420.40:FF:000545">
    <property type="entry name" value="Endoplasmic reticulum chaperone BiP"/>
    <property type="match status" value="1"/>
</dbReference>
<proteinExistence type="inferred from homology"/>
<dbReference type="PRINTS" id="PR00301">
    <property type="entry name" value="HEATSHOCK70"/>
</dbReference>
<keyword evidence="2" id="KW-0547">Nucleotide-binding</keyword>
<comment type="similarity">
    <text evidence="1">Belongs to the heat shock protein 70 family.</text>
</comment>
<protein>
    <submittedName>
        <fullName evidence="4">Uncharacterized protein</fullName>
    </submittedName>
</protein>
<dbReference type="Gene3D" id="3.30.420.40">
    <property type="match status" value="4"/>
</dbReference>
<dbReference type="SUPFAM" id="SSF53067">
    <property type="entry name" value="Actin-like ATPase domain"/>
    <property type="match status" value="2"/>
</dbReference>
<accession>A0ABD2ZYL6</accession>
<evidence type="ECO:0000256" key="1">
    <source>
        <dbReference type="ARBA" id="ARBA00007381"/>
    </source>
</evidence>
<dbReference type="Pfam" id="PF00012">
    <property type="entry name" value="HSP70"/>
    <property type="match status" value="2"/>
</dbReference>
<evidence type="ECO:0000313" key="4">
    <source>
        <dbReference type="EMBL" id="KAL3524149.1"/>
    </source>
</evidence>
<dbReference type="Proteomes" id="UP001630127">
    <property type="component" value="Unassembled WGS sequence"/>
</dbReference>
<evidence type="ECO:0000256" key="2">
    <source>
        <dbReference type="ARBA" id="ARBA00022741"/>
    </source>
</evidence>
<reference evidence="4 5" key="1">
    <citation type="submission" date="2024-11" db="EMBL/GenBank/DDBJ databases">
        <title>A near-complete genome assembly of Cinchona calisaya.</title>
        <authorList>
            <person name="Lian D.C."/>
            <person name="Zhao X.W."/>
            <person name="Wei L."/>
        </authorList>
    </citation>
    <scope>NUCLEOTIDE SEQUENCE [LARGE SCALE GENOMIC DNA]</scope>
    <source>
        <tissue evidence="4">Nenye</tissue>
    </source>
</reference>
<dbReference type="InterPro" id="IPR013126">
    <property type="entry name" value="Hsp_70_fam"/>
</dbReference>
<dbReference type="EMBL" id="JBJUIK010000007">
    <property type="protein sequence ID" value="KAL3524149.1"/>
    <property type="molecule type" value="Genomic_DNA"/>
</dbReference>
<keyword evidence="3" id="KW-0067">ATP-binding</keyword>
<name>A0ABD2ZYL6_9GENT</name>
<dbReference type="Gene3D" id="3.90.640.10">
    <property type="entry name" value="Actin, Chain A, domain 4"/>
    <property type="match status" value="1"/>
</dbReference>
<evidence type="ECO:0000256" key="3">
    <source>
        <dbReference type="ARBA" id="ARBA00022840"/>
    </source>
</evidence>
<dbReference type="PANTHER" id="PTHR19375">
    <property type="entry name" value="HEAT SHOCK PROTEIN 70KDA"/>
    <property type="match status" value="1"/>
</dbReference>
<evidence type="ECO:0000313" key="5">
    <source>
        <dbReference type="Proteomes" id="UP001630127"/>
    </source>
</evidence>
<dbReference type="InterPro" id="IPR043129">
    <property type="entry name" value="ATPase_NBD"/>
</dbReference>
<comment type="caution">
    <text evidence="4">The sequence shown here is derived from an EMBL/GenBank/DDBJ whole genome shotgun (WGS) entry which is preliminary data.</text>
</comment>
<sequence length="355" mass="39339">MKETDEAYLLERSLVGVKNVGNIEGLNVGNILDELKAAAIAYGLDEKGVKKNTLAIHFGGGTLMMVQQLLKDYFDRKDLKKGLNPDEIVGHYSLWRDLEWGDHRGIKERNEVRSIQDCEQGGKPYIEVKIRNGEIKVFSPEEIGAMVITKMKESTEAYLGKKTKAVVVTVPAYFNDTQKQGIKNPCNVSGLNVARILEEPKAVASAYVLDEKDVKKIILIFHLGGGTFDVSILTIDDGHCFDILAISGDNHLGGNDFDQRVMEYFIELIKKKHGKDISEDGATLGKLRRECERGKKALSSQDEFRVEILCSDSKGSATSQVLFDGKEFKKRLNPDEAVAFGVTVHGGLFSLTLVN</sequence>